<accession>A0A6C2D470</accession>
<dbReference type="RefSeq" id="WP_148577772.1">
    <property type="nucleotide sequence ID" value="NZ_SDKK01000003.1"/>
</dbReference>
<sequence length="167" mass="18947">MNAYHLAQVNVALARAEMTSEIMSGFVSRLDKINRLAENSKGFVWRLIGDGSDASSIRVFENPLLLVNMSVWEDLESLKIYAYKSAHVELIRDRDAWFHKLPEAHQALWWVPAGHIPTVFEAKLQLEHIRAHGPSPKAFTFAKPFPHPTARPFPCMSDIVCHQSSNQ</sequence>
<evidence type="ECO:0000313" key="2">
    <source>
        <dbReference type="EMBL" id="TYC61238.1"/>
    </source>
</evidence>
<comment type="caution">
    <text evidence="2">The sequence shown here is derived from an EMBL/GenBank/DDBJ whole genome shotgun (WGS) entry which is preliminary data.</text>
</comment>
<gene>
    <name evidence="2" type="ORF">ETQ85_04040</name>
</gene>
<protein>
    <submittedName>
        <fullName evidence="2">DUF3291 domain-containing protein</fullName>
    </submittedName>
</protein>
<keyword evidence="3" id="KW-1185">Reference proteome</keyword>
<dbReference type="AlphaFoldDB" id="A0A6C2D470"/>
<proteinExistence type="predicted"/>
<dbReference type="InterPro" id="IPR011008">
    <property type="entry name" value="Dimeric_a/b-barrel"/>
</dbReference>
<reference evidence="2 3" key="1">
    <citation type="submission" date="2019-01" db="EMBL/GenBank/DDBJ databases">
        <title>Zoogloea oleivorans genome sequencing and assembly.</title>
        <authorList>
            <person name="Tancsics A."/>
            <person name="Farkas M."/>
            <person name="Kriszt B."/>
            <person name="Maroti G."/>
            <person name="Horvath B."/>
        </authorList>
    </citation>
    <scope>NUCLEOTIDE SEQUENCE [LARGE SCALE GENOMIC DNA]</scope>
    <source>
        <strain evidence="2 3">Buc</strain>
    </source>
</reference>
<evidence type="ECO:0000259" key="1">
    <source>
        <dbReference type="Pfam" id="PF11695"/>
    </source>
</evidence>
<dbReference type="OrthoDB" id="9808719at2"/>
<feature type="domain" description="DUF3291" evidence="1">
    <location>
        <begin position="6"/>
        <end position="143"/>
    </location>
</feature>
<evidence type="ECO:0000313" key="3">
    <source>
        <dbReference type="Proteomes" id="UP000389128"/>
    </source>
</evidence>
<dbReference type="SUPFAM" id="SSF54909">
    <property type="entry name" value="Dimeric alpha+beta barrel"/>
    <property type="match status" value="1"/>
</dbReference>
<dbReference type="Pfam" id="PF11695">
    <property type="entry name" value="DUF3291"/>
    <property type="match status" value="1"/>
</dbReference>
<dbReference type="InterPro" id="IPR021708">
    <property type="entry name" value="DUF3291"/>
</dbReference>
<dbReference type="Proteomes" id="UP000389128">
    <property type="component" value="Unassembled WGS sequence"/>
</dbReference>
<organism evidence="2 3">
    <name type="scientific">Zoogloea oleivorans</name>
    <dbReference type="NCBI Taxonomy" id="1552750"/>
    <lineage>
        <taxon>Bacteria</taxon>
        <taxon>Pseudomonadati</taxon>
        <taxon>Pseudomonadota</taxon>
        <taxon>Betaproteobacteria</taxon>
        <taxon>Rhodocyclales</taxon>
        <taxon>Zoogloeaceae</taxon>
        <taxon>Zoogloea</taxon>
    </lineage>
</organism>
<name>A0A6C2D470_9RHOO</name>
<dbReference type="EMBL" id="SDKK01000003">
    <property type="protein sequence ID" value="TYC61238.1"/>
    <property type="molecule type" value="Genomic_DNA"/>
</dbReference>